<evidence type="ECO:0000313" key="1">
    <source>
        <dbReference type="EMBL" id="KAK3287041.1"/>
    </source>
</evidence>
<protein>
    <submittedName>
        <fullName evidence="1">Uncharacterized protein</fullName>
    </submittedName>
</protein>
<sequence>DRLASQAAYHASLDGEALGRPSMPTATEVFTRDVEAEEGRTCTTQWAPSGGSPACPVFDIEPTLPSTEGSSPAAIFSSALAGAVGRAPYDPLEDYAPSGIVPRELREPMQASSNIRNTSPPKSLLPRRSSVLDAVLAAAVGKLRLIDKVKLGAYQPSVRVEGKVIYVSPGTQDAVKQARPLFKDTTVAFQIMLDDETSLPVNVFEETVEEVKKMEQILDAKVDRALLFGSFPLNC</sequence>
<name>A0AAE0LIV7_9CHLO</name>
<reference evidence="1 2" key="1">
    <citation type="journal article" date="2015" name="Genome Biol. Evol.">
        <title>Comparative Genomics of a Bacterivorous Green Alga Reveals Evolutionary Causalities and Consequences of Phago-Mixotrophic Mode of Nutrition.</title>
        <authorList>
            <person name="Burns J.A."/>
            <person name="Paasch A."/>
            <person name="Narechania A."/>
            <person name="Kim E."/>
        </authorList>
    </citation>
    <scope>NUCLEOTIDE SEQUENCE [LARGE SCALE GENOMIC DNA]</scope>
    <source>
        <strain evidence="1 2">PLY_AMNH</strain>
    </source>
</reference>
<dbReference type="EMBL" id="LGRX02001039">
    <property type="protein sequence ID" value="KAK3287041.1"/>
    <property type="molecule type" value="Genomic_DNA"/>
</dbReference>
<comment type="caution">
    <text evidence="1">The sequence shown here is derived from an EMBL/GenBank/DDBJ whole genome shotgun (WGS) entry which is preliminary data.</text>
</comment>
<feature type="non-terminal residue" evidence="1">
    <location>
        <position position="1"/>
    </location>
</feature>
<gene>
    <name evidence="1" type="ORF">CYMTET_5429</name>
</gene>
<evidence type="ECO:0000313" key="2">
    <source>
        <dbReference type="Proteomes" id="UP001190700"/>
    </source>
</evidence>
<accession>A0AAE0LIV7</accession>
<keyword evidence="2" id="KW-1185">Reference proteome</keyword>
<proteinExistence type="predicted"/>
<dbReference type="AlphaFoldDB" id="A0AAE0LIV7"/>
<dbReference type="Proteomes" id="UP001190700">
    <property type="component" value="Unassembled WGS sequence"/>
</dbReference>
<organism evidence="1 2">
    <name type="scientific">Cymbomonas tetramitiformis</name>
    <dbReference type="NCBI Taxonomy" id="36881"/>
    <lineage>
        <taxon>Eukaryota</taxon>
        <taxon>Viridiplantae</taxon>
        <taxon>Chlorophyta</taxon>
        <taxon>Pyramimonadophyceae</taxon>
        <taxon>Pyramimonadales</taxon>
        <taxon>Pyramimonadaceae</taxon>
        <taxon>Cymbomonas</taxon>
    </lineage>
</organism>